<sequence>MVKFLSKPEVREQVGIQREELAGMFDQVAHRSLTSITDEDIKKSSLQQKTIAAGICVDKTALLRGGTASGQQLRAPRSES</sequence>
<dbReference type="EMBL" id="CP093313">
    <property type="protein sequence ID" value="UWZ85287.1"/>
    <property type="molecule type" value="Genomic_DNA"/>
</dbReference>
<evidence type="ECO:0000313" key="2">
    <source>
        <dbReference type="Proteomes" id="UP001059380"/>
    </source>
</evidence>
<reference evidence="1" key="1">
    <citation type="submission" date="2021-04" db="EMBL/GenBank/DDBJ databases">
        <title>Phylogenetic analysis of Acidobacteriaceae.</title>
        <authorList>
            <person name="Qiu L."/>
            <person name="Zhang Q."/>
        </authorList>
    </citation>
    <scope>NUCLEOTIDE SEQUENCE</scope>
    <source>
        <strain evidence="1">DSM 25168</strain>
    </source>
</reference>
<accession>A0A9J7BRU1</accession>
<protein>
    <submittedName>
        <fullName evidence="1">Uncharacterized protein</fullName>
    </submittedName>
</protein>
<gene>
    <name evidence="1" type="ORF">MOP44_04945</name>
</gene>
<organism evidence="1 2">
    <name type="scientific">Occallatibacter riparius</name>
    <dbReference type="NCBI Taxonomy" id="1002689"/>
    <lineage>
        <taxon>Bacteria</taxon>
        <taxon>Pseudomonadati</taxon>
        <taxon>Acidobacteriota</taxon>
        <taxon>Terriglobia</taxon>
        <taxon>Terriglobales</taxon>
        <taxon>Acidobacteriaceae</taxon>
        <taxon>Occallatibacter</taxon>
    </lineage>
</organism>
<proteinExistence type="predicted"/>
<dbReference type="AlphaFoldDB" id="A0A9J7BRU1"/>
<name>A0A9J7BRU1_9BACT</name>
<evidence type="ECO:0000313" key="1">
    <source>
        <dbReference type="EMBL" id="UWZ85287.1"/>
    </source>
</evidence>
<dbReference type="KEGG" id="orp:MOP44_04945"/>
<dbReference type="RefSeq" id="WP_260794805.1">
    <property type="nucleotide sequence ID" value="NZ_CP093313.1"/>
</dbReference>
<keyword evidence="2" id="KW-1185">Reference proteome</keyword>
<dbReference type="Proteomes" id="UP001059380">
    <property type="component" value="Chromosome"/>
</dbReference>